<dbReference type="AlphaFoldDB" id="A0A6B1D9W9"/>
<proteinExistence type="predicted"/>
<dbReference type="Gene3D" id="3.30.2020.10">
    <property type="entry name" value="NE0471-like N-terminal domain"/>
    <property type="match status" value="1"/>
</dbReference>
<reference evidence="1" key="1">
    <citation type="submission" date="2019-09" db="EMBL/GenBank/DDBJ databases">
        <title>Characterisation of the sponge microbiome using genome-centric metagenomics.</title>
        <authorList>
            <person name="Engelberts J.P."/>
            <person name="Robbins S.J."/>
            <person name="De Goeij J.M."/>
            <person name="Aranda M."/>
            <person name="Bell S.C."/>
            <person name="Webster N.S."/>
        </authorList>
    </citation>
    <scope>NUCLEOTIDE SEQUENCE</scope>
    <source>
        <strain evidence="1">SB0661_bin_32</strain>
    </source>
</reference>
<protein>
    <submittedName>
        <fullName evidence="1">DUF2442 domain-containing protein</fullName>
    </submittedName>
</protein>
<dbReference type="InterPro" id="IPR018841">
    <property type="entry name" value="DUF2442"/>
</dbReference>
<comment type="caution">
    <text evidence="1">The sequence shown here is derived from an EMBL/GenBank/DDBJ whole genome shotgun (WGS) entry which is preliminary data.</text>
</comment>
<accession>A0A6B1D9W9</accession>
<organism evidence="1">
    <name type="scientific">Caldilineaceae bacterium SB0661_bin_32</name>
    <dbReference type="NCBI Taxonomy" id="2605255"/>
    <lineage>
        <taxon>Bacteria</taxon>
        <taxon>Bacillati</taxon>
        <taxon>Chloroflexota</taxon>
        <taxon>Caldilineae</taxon>
        <taxon>Caldilineales</taxon>
        <taxon>Caldilineaceae</taxon>
    </lineage>
</organism>
<name>A0A6B1D9W9_9CHLR</name>
<evidence type="ECO:0000313" key="1">
    <source>
        <dbReference type="EMBL" id="MYC96406.1"/>
    </source>
</evidence>
<dbReference type="InterPro" id="IPR036782">
    <property type="entry name" value="NE0471-like_N"/>
</dbReference>
<dbReference type="SUPFAM" id="SSF143880">
    <property type="entry name" value="NE0471 N-terminal domain-like"/>
    <property type="match status" value="1"/>
</dbReference>
<dbReference type="EMBL" id="VXMH01000080">
    <property type="protein sequence ID" value="MYC96406.1"/>
    <property type="molecule type" value="Genomic_DNA"/>
</dbReference>
<gene>
    <name evidence="1" type="ORF">F4X14_15690</name>
</gene>
<sequence length="86" mass="9926">MPVNVEARSGYTIFIEFSDGQLGEVDLSEWSDKEVFRRWKEREFFESVHVDDRKTIAWGSNEDLDVCADTIYMMLTGATVEDLGIK</sequence>
<dbReference type="Pfam" id="PF10387">
    <property type="entry name" value="DUF2442"/>
    <property type="match status" value="1"/>
</dbReference>